<proteinExistence type="predicted"/>
<gene>
    <name evidence="2" type="ORF">IC229_14455</name>
</gene>
<dbReference type="Proteomes" id="UP000598820">
    <property type="component" value="Unassembled WGS sequence"/>
</dbReference>
<accession>A0A927AR63</accession>
<evidence type="ECO:0000259" key="1">
    <source>
        <dbReference type="Pfam" id="PF13612"/>
    </source>
</evidence>
<feature type="domain" description="Transposase DDE" evidence="1">
    <location>
        <begin position="115"/>
        <end position="237"/>
    </location>
</feature>
<name>A0A927AR63_9BACT</name>
<dbReference type="AlphaFoldDB" id="A0A927AR63"/>
<keyword evidence="3" id="KW-1185">Reference proteome</keyword>
<dbReference type="RefSeq" id="WP_190887706.1">
    <property type="nucleotide sequence ID" value="NZ_JACWZY010000011.1"/>
</dbReference>
<evidence type="ECO:0000313" key="3">
    <source>
        <dbReference type="Proteomes" id="UP000598820"/>
    </source>
</evidence>
<reference evidence="2" key="1">
    <citation type="submission" date="2020-09" db="EMBL/GenBank/DDBJ databases">
        <authorList>
            <person name="Kim M.K."/>
        </authorList>
    </citation>
    <scope>NUCLEOTIDE SEQUENCE</scope>
    <source>
        <strain evidence="2">BT702</strain>
    </source>
</reference>
<comment type="caution">
    <text evidence="2">The sequence shown here is derived from an EMBL/GenBank/DDBJ whole genome shotgun (WGS) entry which is preliminary data.</text>
</comment>
<dbReference type="NCBIfam" id="NF033520">
    <property type="entry name" value="transpos_IS982"/>
    <property type="match status" value="1"/>
</dbReference>
<evidence type="ECO:0000313" key="2">
    <source>
        <dbReference type="EMBL" id="MBD2701848.1"/>
    </source>
</evidence>
<protein>
    <submittedName>
        <fullName evidence="2">IS982 family transposase</fullName>
    </submittedName>
</protein>
<dbReference type="InterPro" id="IPR025668">
    <property type="entry name" value="Tnp_DDE_dom"/>
</dbReference>
<sequence>MLHFDTDDLRDVFVYAMIDDYLKTCNHATSTGAAANGQPPKLTDAEVLFVFLIGCLDHGGNCQQAMRAMKRARNITQKLSRSQFNRRVHKLQDRLCELLALLSQWAKTENTQFALDSCPLPVCKNIRISRCQLVQGEAFRGYNASKREYFYGYKVHLITAADGRIVEFDFTPGSCHDQIAFELLNFELAADSVVYADKAYNHHAQEELLAQAAGIAFQPIRRSNSRQSDNDYCTNWLRQQARRHVETDISQLVSHWPRRIHAVTAKGFLLKVVGFVMTHNILFYV</sequence>
<dbReference type="Pfam" id="PF13612">
    <property type="entry name" value="DDE_Tnp_1_3"/>
    <property type="match status" value="1"/>
</dbReference>
<dbReference type="EMBL" id="JACWZY010000011">
    <property type="protein sequence ID" value="MBD2701848.1"/>
    <property type="molecule type" value="Genomic_DNA"/>
</dbReference>
<organism evidence="2 3">
    <name type="scientific">Spirosoma profusum</name>
    <dbReference type="NCBI Taxonomy" id="2771354"/>
    <lineage>
        <taxon>Bacteria</taxon>
        <taxon>Pseudomonadati</taxon>
        <taxon>Bacteroidota</taxon>
        <taxon>Cytophagia</taxon>
        <taxon>Cytophagales</taxon>
        <taxon>Cytophagaceae</taxon>
        <taxon>Spirosoma</taxon>
    </lineage>
</organism>